<gene>
    <name evidence="1" type="ORF">P170DRAFT_479943</name>
</gene>
<dbReference type="AlphaFoldDB" id="A0A2I2FUD1"/>
<dbReference type="VEuPathDB" id="FungiDB:P170DRAFT_479943"/>
<dbReference type="Proteomes" id="UP000234275">
    <property type="component" value="Unassembled WGS sequence"/>
</dbReference>
<accession>A0A2I2FUD1</accession>
<comment type="caution">
    <text evidence="1">The sequence shown here is derived from an EMBL/GenBank/DDBJ whole genome shotgun (WGS) entry which is preliminary data.</text>
</comment>
<dbReference type="OrthoDB" id="3800738at2759"/>
<dbReference type="STRING" id="1392250.A0A2I2FUD1"/>
<name>A0A2I2FUD1_9EURO</name>
<dbReference type="GeneID" id="36561438"/>
<evidence type="ECO:0000313" key="2">
    <source>
        <dbReference type="Proteomes" id="UP000234275"/>
    </source>
</evidence>
<organism evidence="1 2">
    <name type="scientific">Aspergillus steynii IBT 23096</name>
    <dbReference type="NCBI Taxonomy" id="1392250"/>
    <lineage>
        <taxon>Eukaryota</taxon>
        <taxon>Fungi</taxon>
        <taxon>Dikarya</taxon>
        <taxon>Ascomycota</taxon>
        <taxon>Pezizomycotina</taxon>
        <taxon>Eurotiomycetes</taxon>
        <taxon>Eurotiomycetidae</taxon>
        <taxon>Eurotiales</taxon>
        <taxon>Aspergillaceae</taxon>
        <taxon>Aspergillus</taxon>
        <taxon>Aspergillus subgen. Circumdati</taxon>
    </lineage>
</organism>
<reference evidence="1 2" key="1">
    <citation type="submission" date="2016-12" db="EMBL/GenBank/DDBJ databases">
        <title>The genomes of Aspergillus section Nigri reveals drivers in fungal speciation.</title>
        <authorList>
            <consortium name="DOE Joint Genome Institute"/>
            <person name="Vesth T.C."/>
            <person name="Nybo J."/>
            <person name="Theobald S."/>
            <person name="Brandl J."/>
            <person name="Frisvad J.C."/>
            <person name="Nielsen K.F."/>
            <person name="Lyhne E.K."/>
            <person name="Kogle M.E."/>
            <person name="Kuo A."/>
            <person name="Riley R."/>
            <person name="Clum A."/>
            <person name="Nolan M."/>
            <person name="Lipzen A."/>
            <person name="Salamov A."/>
            <person name="Henrissat B."/>
            <person name="Wiebenga A."/>
            <person name="De Vries R.P."/>
            <person name="Grigoriev I.V."/>
            <person name="Mortensen U.H."/>
            <person name="Andersen M.R."/>
            <person name="Baker S.E."/>
        </authorList>
    </citation>
    <scope>NUCLEOTIDE SEQUENCE [LARGE SCALE GENOMIC DNA]</scope>
    <source>
        <strain evidence="1 2">IBT 23096</strain>
    </source>
</reference>
<protein>
    <submittedName>
        <fullName evidence="1">Uncharacterized protein</fullName>
    </submittedName>
</protein>
<dbReference type="EMBL" id="MSFO01000009">
    <property type="protein sequence ID" value="PLB44176.1"/>
    <property type="molecule type" value="Genomic_DNA"/>
</dbReference>
<proteinExistence type="predicted"/>
<dbReference type="RefSeq" id="XP_024699478.1">
    <property type="nucleotide sequence ID" value="XM_024853740.1"/>
</dbReference>
<keyword evidence="2" id="KW-1185">Reference proteome</keyword>
<sequence length="253" mass="29346">MSGHRLICINELLEMILLQTDLPPSDSLILQTLRRPIIPGQKRTQNPFLEDIWLRVWRKHNPPDLIRRYRKTPLPTPEEENAYRRKEASWQRMLLYQPPTSHIGIIETQGTERRPLFSEAVMKPYRDFLRLWILRSIIWRPHRVRGRGEPLVWCESGELYGEDRRPLAKCATIAAEYLADCDVVVIGRTLSSICGPSKHRGFPIPRTEFWVMINDFVGVLESRHRLDISDLAAYVTVPAGSSLTKANAQVNQF</sequence>
<evidence type="ECO:0000313" key="1">
    <source>
        <dbReference type="EMBL" id="PLB44176.1"/>
    </source>
</evidence>